<proteinExistence type="predicted"/>
<keyword evidence="1" id="KW-0812">Transmembrane</keyword>
<dbReference type="RefSeq" id="WP_271205393.1">
    <property type="nucleotide sequence ID" value="NZ_BSFK01000016.1"/>
</dbReference>
<dbReference type="InterPro" id="IPR025961">
    <property type="entry name" value="Metal_resist"/>
</dbReference>
<evidence type="ECO:0008006" key="4">
    <source>
        <dbReference type="Google" id="ProtNLM"/>
    </source>
</evidence>
<dbReference type="Pfam" id="PF13801">
    <property type="entry name" value="Metal_resist"/>
    <property type="match status" value="1"/>
</dbReference>
<organism evidence="2 3">
    <name type="scientific">Methylopila jiangsuensis</name>
    <dbReference type="NCBI Taxonomy" id="586230"/>
    <lineage>
        <taxon>Bacteria</taxon>
        <taxon>Pseudomonadati</taxon>
        <taxon>Pseudomonadota</taxon>
        <taxon>Alphaproteobacteria</taxon>
        <taxon>Hyphomicrobiales</taxon>
        <taxon>Methylopilaceae</taxon>
        <taxon>Methylopila</taxon>
    </lineage>
</organism>
<evidence type="ECO:0000313" key="2">
    <source>
        <dbReference type="EMBL" id="GLK77551.1"/>
    </source>
</evidence>
<evidence type="ECO:0000256" key="1">
    <source>
        <dbReference type="SAM" id="Phobius"/>
    </source>
</evidence>
<sequence>MARPRWLYAALALSVTVNLVGAGFLMAHDRPRPGRTVDGAIAFVAGRYPDAVGDAIRGRLEQRRAELGAALAEMQGARKASRAAMAADPVDPAVVAEAFRVARAKADAFQSVLHGAIADAMPDVPAEERAKVIKNDRD</sequence>
<reference evidence="2" key="2">
    <citation type="submission" date="2023-01" db="EMBL/GenBank/DDBJ databases">
        <authorList>
            <person name="Sun Q."/>
            <person name="Evtushenko L."/>
        </authorList>
    </citation>
    <scope>NUCLEOTIDE SEQUENCE</scope>
    <source>
        <strain evidence="2">VKM B-2555</strain>
    </source>
</reference>
<accession>A0A9W6JH63</accession>
<protein>
    <recommendedName>
        <fullName evidence="4">Periplasmic heavy metal sensor</fullName>
    </recommendedName>
</protein>
<dbReference type="AlphaFoldDB" id="A0A9W6JH63"/>
<reference evidence="2" key="1">
    <citation type="journal article" date="2014" name="Int. J. Syst. Evol. Microbiol.">
        <title>Complete genome sequence of Corynebacterium casei LMG S-19264T (=DSM 44701T), isolated from a smear-ripened cheese.</title>
        <authorList>
            <consortium name="US DOE Joint Genome Institute (JGI-PGF)"/>
            <person name="Walter F."/>
            <person name="Albersmeier A."/>
            <person name="Kalinowski J."/>
            <person name="Ruckert C."/>
        </authorList>
    </citation>
    <scope>NUCLEOTIDE SEQUENCE</scope>
    <source>
        <strain evidence="2">VKM B-2555</strain>
    </source>
</reference>
<keyword evidence="1" id="KW-0472">Membrane</keyword>
<comment type="caution">
    <text evidence="2">The sequence shown here is derived from an EMBL/GenBank/DDBJ whole genome shotgun (WGS) entry which is preliminary data.</text>
</comment>
<keyword evidence="1" id="KW-1133">Transmembrane helix</keyword>
<feature type="transmembrane region" description="Helical" evidence="1">
    <location>
        <begin position="6"/>
        <end position="27"/>
    </location>
</feature>
<evidence type="ECO:0000313" key="3">
    <source>
        <dbReference type="Proteomes" id="UP001143364"/>
    </source>
</evidence>
<gene>
    <name evidence="2" type="ORF">GCM10008171_28050</name>
</gene>
<name>A0A9W6JH63_9HYPH</name>
<dbReference type="Proteomes" id="UP001143364">
    <property type="component" value="Unassembled WGS sequence"/>
</dbReference>
<keyword evidence="3" id="KW-1185">Reference proteome</keyword>
<dbReference type="EMBL" id="BSFK01000016">
    <property type="protein sequence ID" value="GLK77551.1"/>
    <property type="molecule type" value="Genomic_DNA"/>
</dbReference>